<evidence type="ECO:0000256" key="4">
    <source>
        <dbReference type="RuleBase" id="RU003744"/>
    </source>
</evidence>
<protein>
    <submittedName>
        <fullName evidence="8">Polar amino acid transport system substrate-binding protein</fullName>
    </submittedName>
</protein>
<dbReference type="GO" id="GO:0030313">
    <property type="term" value="C:cell envelope"/>
    <property type="evidence" value="ECO:0007669"/>
    <property type="project" value="UniProtKB-SubCell"/>
</dbReference>
<dbReference type="PANTHER" id="PTHR35936">
    <property type="entry name" value="MEMBRANE-BOUND LYTIC MUREIN TRANSGLYCOSYLASE F"/>
    <property type="match status" value="1"/>
</dbReference>
<feature type="compositionally biased region" description="Basic and acidic residues" evidence="5">
    <location>
        <begin position="24"/>
        <end position="37"/>
    </location>
</feature>
<sequence length="280" mass="30530">MRKKISLLLALALAVGSLAGCGGTDKKEDTSAAETKETGTTAEASERTSLVVGFDAEFEPYGFMDENGEYVGFDLDLAQEVCERNDWELVKQPIDWDAKDMELNSGSIDCIWNGFTINGREKDYTWSSAYVNNSQVFVVGAASGIKDQAGLAGKVVAVQKDSSALAALDSEDNADLKASFTEMVEFGDYNTAFMELEMGSVDAIAMDIGVAKAQMSSRDKDTFLILDEYLSAEQYGIGFKLGNEELRDQVEATMMEMLEDGTFLEIATKWDLQDSVCLGE</sequence>
<evidence type="ECO:0000256" key="1">
    <source>
        <dbReference type="ARBA" id="ARBA00004196"/>
    </source>
</evidence>
<keyword evidence="9" id="KW-1185">Reference proteome</keyword>
<proteinExistence type="inferred from homology"/>
<comment type="similarity">
    <text evidence="2 4">Belongs to the bacterial solute-binding protein 3 family.</text>
</comment>
<feature type="domain" description="Solute-binding protein family 3/N-terminal" evidence="7">
    <location>
        <begin position="49"/>
        <end position="274"/>
    </location>
</feature>
<comment type="subcellular location">
    <subcellularLocation>
        <location evidence="1">Cell envelope</location>
    </subcellularLocation>
</comment>
<evidence type="ECO:0000259" key="7">
    <source>
        <dbReference type="SMART" id="SM00062"/>
    </source>
</evidence>
<dbReference type="PROSITE" id="PS51257">
    <property type="entry name" value="PROKAR_LIPOPROTEIN"/>
    <property type="match status" value="1"/>
</dbReference>
<keyword evidence="3 6" id="KW-0732">Signal</keyword>
<dbReference type="Gene3D" id="3.40.190.10">
    <property type="entry name" value="Periplasmic binding protein-like II"/>
    <property type="match status" value="2"/>
</dbReference>
<evidence type="ECO:0000256" key="3">
    <source>
        <dbReference type="ARBA" id="ARBA00022729"/>
    </source>
</evidence>
<dbReference type="Pfam" id="PF00497">
    <property type="entry name" value="SBP_bac_3"/>
    <property type="match status" value="1"/>
</dbReference>
<evidence type="ECO:0000256" key="2">
    <source>
        <dbReference type="ARBA" id="ARBA00010333"/>
    </source>
</evidence>
<name>A0A1D3TR65_9FIRM</name>
<accession>A0A1D3TR65</accession>
<feature type="chain" id="PRO_5038705280" evidence="6">
    <location>
        <begin position="20"/>
        <end position="280"/>
    </location>
</feature>
<dbReference type="PANTHER" id="PTHR35936:SF34">
    <property type="entry name" value="ABC TRANSPORTER EXTRACELLULAR-BINDING PROTEIN YCKB-RELATED"/>
    <property type="match status" value="1"/>
</dbReference>
<evidence type="ECO:0000313" key="8">
    <source>
        <dbReference type="EMBL" id="SCP96163.1"/>
    </source>
</evidence>
<evidence type="ECO:0000256" key="5">
    <source>
        <dbReference type="SAM" id="MobiDB-lite"/>
    </source>
</evidence>
<feature type="signal peptide" evidence="6">
    <location>
        <begin position="1"/>
        <end position="19"/>
    </location>
</feature>
<feature type="region of interest" description="Disordered" evidence="5">
    <location>
        <begin position="22"/>
        <end position="44"/>
    </location>
</feature>
<reference evidence="8 9" key="1">
    <citation type="submission" date="2016-09" db="EMBL/GenBank/DDBJ databases">
        <authorList>
            <person name="Capua I."/>
            <person name="De Benedictis P."/>
            <person name="Joannis T."/>
            <person name="Lombin L.H."/>
            <person name="Cattoli G."/>
        </authorList>
    </citation>
    <scope>NUCLEOTIDE SEQUENCE [LARGE SCALE GENOMIC DNA]</scope>
    <source>
        <strain evidence="8 9">GluBS11</strain>
    </source>
</reference>
<organism evidence="8 9">
    <name type="scientific">Anaerobium acetethylicum</name>
    <dbReference type="NCBI Taxonomy" id="1619234"/>
    <lineage>
        <taxon>Bacteria</taxon>
        <taxon>Bacillati</taxon>
        <taxon>Bacillota</taxon>
        <taxon>Clostridia</taxon>
        <taxon>Lachnospirales</taxon>
        <taxon>Lachnospiraceae</taxon>
        <taxon>Anaerobium</taxon>
    </lineage>
</organism>
<dbReference type="EMBL" id="FMKA01000003">
    <property type="protein sequence ID" value="SCP96163.1"/>
    <property type="molecule type" value="Genomic_DNA"/>
</dbReference>
<dbReference type="InterPro" id="IPR018313">
    <property type="entry name" value="SBP_3_CS"/>
</dbReference>
<dbReference type="STRING" id="1619234.SAMN05421730_1003234"/>
<dbReference type="SMART" id="SM00062">
    <property type="entry name" value="PBPb"/>
    <property type="match status" value="1"/>
</dbReference>
<gene>
    <name evidence="8" type="ORF">SAMN05421730_1003234</name>
</gene>
<dbReference type="CDD" id="cd00996">
    <property type="entry name" value="PBP2_AatB_like"/>
    <property type="match status" value="1"/>
</dbReference>
<evidence type="ECO:0000256" key="6">
    <source>
        <dbReference type="SAM" id="SignalP"/>
    </source>
</evidence>
<dbReference type="InterPro" id="IPR001638">
    <property type="entry name" value="Solute-binding_3/MltF_N"/>
</dbReference>
<dbReference type="PROSITE" id="PS01039">
    <property type="entry name" value="SBP_BACTERIAL_3"/>
    <property type="match status" value="1"/>
</dbReference>
<dbReference type="RefSeq" id="WP_242875465.1">
    <property type="nucleotide sequence ID" value="NZ_FMKA01000003.1"/>
</dbReference>
<dbReference type="AlphaFoldDB" id="A0A1D3TR65"/>
<dbReference type="Proteomes" id="UP000199315">
    <property type="component" value="Unassembled WGS sequence"/>
</dbReference>
<evidence type="ECO:0000313" key="9">
    <source>
        <dbReference type="Proteomes" id="UP000199315"/>
    </source>
</evidence>
<dbReference type="SUPFAM" id="SSF53850">
    <property type="entry name" value="Periplasmic binding protein-like II"/>
    <property type="match status" value="1"/>
</dbReference>